<evidence type="ECO:0000313" key="5">
    <source>
        <dbReference type="Proteomes" id="UP000298390"/>
    </source>
</evidence>
<dbReference type="InterPro" id="IPR013083">
    <property type="entry name" value="Znf_RING/FYVE/PHD"/>
</dbReference>
<feature type="repeat" description="ANK" evidence="1">
    <location>
        <begin position="155"/>
        <end position="187"/>
    </location>
</feature>
<feature type="domain" description="RING-type" evidence="3">
    <location>
        <begin position="16"/>
        <end position="76"/>
    </location>
</feature>
<dbReference type="Gene3D" id="1.25.40.20">
    <property type="entry name" value="Ankyrin repeat-containing domain"/>
    <property type="match status" value="1"/>
</dbReference>
<keyword evidence="1" id="KW-0040">ANK repeat</keyword>
<evidence type="ECO:0000259" key="3">
    <source>
        <dbReference type="PROSITE" id="PS50089"/>
    </source>
</evidence>
<dbReference type="InterPro" id="IPR001841">
    <property type="entry name" value="Znf_RING"/>
</dbReference>
<keyword evidence="2" id="KW-0862">Zinc</keyword>
<proteinExistence type="predicted"/>
<accession>A0A4Y9YMD9</accession>
<reference evidence="4 5" key="1">
    <citation type="submission" date="2019-01" db="EMBL/GenBank/DDBJ databases">
        <title>Genome sequencing of the rare red list fungi Fomitopsis rosea.</title>
        <authorList>
            <person name="Buettner E."/>
            <person name="Kellner H."/>
        </authorList>
    </citation>
    <scope>NUCLEOTIDE SEQUENCE [LARGE SCALE GENOMIC DNA]</scope>
    <source>
        <strain evidence="4 5">DSM 105464</strain>
    </source>
</reference>
<dbReference type="PROSITE" id="PS50089">
    <property type="entry name" value="ZF_RING_2"/>
    <property type="match status" value="1"/>
</dbReference>
<dbReference type="PROSITE" id="PS50088">
    <property type="entry name" value="ANK_REPEAT"/>
    <property type="match status" value="1"/>
</dbReference>
<dbReference type="InterPro" id="IPR002110">
    <property type="entry name" value="Ankyrin_rpt"/>
</dbReference>
<dbReference type="SUPFAM" id="SSF48403">
    <property type="entry name" value="Ankyrin repeat"/>
    <property type="match status" value="1"/>
</dbReference>
<protein>
    <recommendedName>
        <fullName evidence="3">RING-type domain-containing protein</fullName>
    </recommendedName>
</protein>
<dbReference type="GO" id="GO:0008270">
    <property type="term" value="F:zinc ion binding"/>
    <property type="evidence" value="ECO:0007669"/>
    <property type="project" value="UniProtKB-KW"/>
</dbReference>
<organism evidence="4 5">
    <name type="scientific">Rhodofomes roseus</name>
    <dbReference type="NCBI Taxonomy" id="34475"/>
    <lineage>
        <taxon>Eukaryota</taxon>
        <taxon>Fungi</taxon>
        <taxon>Dikarya</taxon>
        <taxon>Basidiomycota</taxon>
        <taxon>Agaricomycotina</taxon>
        <taxon>Agaricomycetes</taxon>
        <taxon>Polyporales</taxon>
        <taxon>Rhodofomes</taxon>
    </lineage>
</organism>
<dbReference type="SMART" id="SM00248">
    <property type="entry name" value="ANK"/>
    <property type="match status" value="1"/>
</dbReference>
<name>A0A4Y9YMD9_9APHY</name>
<keyword evidence="2" id="KW-0863">Zinc-finger</keyword>
<dbReference type="AlphaFoldDB" id="A0A4Y9YMD9"/>
<keyword evidence="2" id="KW-0479">Metal-binding</keyword>
<gene>
    <name evidence="4" type="ORF">EVJ58_g3572</name>
</gene>
<comment type="caution">
    <text evidence="4">The sequence shown here is derived from an EMBL/GenBank/DDBJ whole genome shotgun (WGS) entry which is preliminary data.</text>
</comment>
<evidence type="ECO:0000313" key="4">
    <source>
        <dbReference type="EMBL" id="TFY62883.1"/>
    </source>
</evidence>
<dbReference type="PROSITE" id="PS50297">
    <property type="entry name" value="ANK_REP_REGION"/>
    <property type="match status" value="1"/>
</dbReference>
<dbReference type="Proteomes" id="UP000298390">
    <property type="component" value="Unassembled WGS sequence"/>
</dbReference>
<dbReference type="STRING" id="34475.A0A4Y9YMD9"/>
<dbReference type="InterPro" id="IPR036770">
    <property type="entry name" value="Ankyrin_rpt-contain_sf"/>
</dbReference>
<dbReference type="EMBL" id="SEKV01000149">
    <property type="protein sequence ID" value="TFY62883.1"/>
    <property type="molecule type" value="Genomic_DNA"/>
</dbReference>
<dbReference type="Pfam" id="PF13637">
    <property type="entry name" value="Ank_4"/>
    <property type="match status" value="1"/>
</dbReference>
<evidence type="ECO:0000256" key="2">
    <source>
        <dbReference type="PROSITE-ProRule" id="PRU00175"/>
    </source>
</evidence>
<evidence type="ECO:0000256" key="1">
    <source>
        <dbReference type="PROSITE-ProRule" id="PRU00023"/>
    </source>
</evidence>
<sequence length="214" mass="23861">MPLPTPAPPAYSPEDCAICFESLHVAPQDEEGSSYMIDDVELYCNNGRPNNHHFHWSCITDYVKSGGDRAKCPLCRGHALDARGRMIVGVTNEGGVQGGIDLGDIIDEEIFEESQPESWRLEQAFLGLMAQCDYAEAEELLRDRGVDVNCTYPTGGQTALHMAAMNDDVEGVELLLRYGADKAQLDEAGWDALERRGRSARRRSRGCLREVRRW</sequence>
<dbReference type="Gene3D" id="3.30.40.10">
    <property type="entry name" value="Zinc/RING finger domain, C3HC4 (zinc finger)"/>
    <property type="match status" value="1"/>
</dbReference>
<dbReference type="SUPFAM" id="SSF57850">
    <property type="entry name" value="RING/U-box"/>
    <property type="match status" value="1"/>
</dbReference>